<dbReference type="WBParaSite" id="PgR019_g012_t05">
    <property type="protein sequence ID" value="PgR019_g012_t05"/>
    <property type="gene ID" value="PgR019_g012"/>
</dbReference>
<evidence type="ECO:0000313" key="2">
    <source>
        <dbReference type="WBParaSite" id="PgR019_g012_t03"/>
    </source>
</evidence>
<proteinExistence type="predicted"/>
<dbReference type="WBParaSite" id="PgR019_g012_t03">
    <property type="protein sequence ID" value="PgR019_g012_t03"/>
    <property type="gene ID" value="PgR019_g012"/>
</dbReference>
<organism evidence="1 2">
    <name type="scientific">Parascaris univalens</name>
    <name type="common">Nematode worm</name>
    <dbReference type="NCBI Taxonomy" id="6257"/>
    <lineage>
        <taxon>Eukaryota</taxon>
        <taxon>Metazoa</taxon>
        <taxon>Ecdysozoa</taxon>
        <taxon>Nematoda</taxon>
        <taxon>Chromadorea</taxon>
        <taxon>Rhabditida</taxon>
        <taxon>Spirurina</taxon>
        <taxon>Ascaridomorpha</taxon>
        <taxon>Ascaridoidea</taxon>
        <taxon>Ascarididae</taxon>
        <taxon>Parascaris</taxon>
    </lineage>
</organism>
<name>A0A915AWQ2_PARUN</name>
<evidence type="ECO:0000313" key="3">
    <source>
        <dbReference type="WBParaSite" id="PgR019_g012_t04"/>
    </source>
</evidence>
<protein>
    <submittedName>
        <fullName evidence="2 3">SRCR domain-containing protein</fullName>
    </submittedName>
</protein>
<dbReference type="WBParaSite" id="PgR019_g012_t04">
    <property type="protein sequence ID" value="PgR019_g012_t04"/>
    <property type="gene ID" value="PgR019_g012"/>
</dbReference>
<evidence type="ECO:0000313" key="1">
    <source>
        <dbReference type="Proteomes" id="UP000887569"/>
    </source>
</evidence>
<reference evidence="2 3" key="1">
    <citation type="submission" date="2022-11" db="UniProtKB">
        <authorList>
            <consortium name="WormBaseParasite"/>
        </authorList>
    </citation>
    <scope>IDENTIFICATION</scope>
</reference>
<keyword evidence="1" id="KW-1185">Reference proteome</keyword>
<dbReference type="AlphaFoldDB" id="A0A915AWQ2"/>
<accession>A0A915AWQ2</accession>
<sequence>MFDFVILLAAIISIIVIYDKRCRSRFLKEKKRRFFHVESFCMFSPKSGHYQEFALLTMGTSNCRPKEGIWQPPYLQQMLRKKLHQAHLLVAVSSRVNKPTSVTFRGYFQTNGWQTLWRGDYGERSTNISV</sequence>
<dbReference type="Proteomes" id="UP000887569">
    <property type="component" value="Unplaced"/>
</dbReference>